<reference evidence="10 12" key="1">
    <citation type="journal article" date="2012" name="Nature">
        <title>Algal genomes reveal evolutionary mosaicism and the fate of nucleomorphs.</title>
        <authorList>
            <consortium name="DOE Joint Genome Institute"/>
            <person name="Curtis B.A."/>
            <person name="Tanifuji G."/>
            <person name="Burki F."/>
            <person name="Gruber A."/>
            <person name="Irimia M."/>
            <person name="Maruyama S."/>
            <person name="Arias M.C."/>
            <person name="Ball S.G."/>
            <person name="Gile G.H."/>
            <person name="Hirakawa Y."/>
            <person name="Hopkins J.F."/>
            <person name="Kuo A."/>
            <person name="Rensing S.A."/>
            <person name="Schmutz J."/>
            <person name="Symeonidi A."/>
            <person name="Elias M."/>
            <person name="Eveleigh R.J."/>
            <person name="Herman E.K."/>
            <person name="Klute M.J."/>
            <person name="Nakayama T."/>
            <person name="Obornik M."/>
            <person name="Reyes-Prieto A."/>
            <person name="Armbrust E.V."/>
            <person name="Aves S.J."/>
            <person name="Beiko R.G."/>
            <person name="Coutinho P."/>
            <person name="Dacks J.B."/>
            <person name="Durnford D.G."/>
            <person name="Fast N.M."/>
            <person name="Green B.R."/>
            <person name="Grisdale C.J."/>
            <person name="Hempel F."/>
            <person name="Henrissat B."/>
            <person name="Hoppner M.P."/>
            <person name="Ishida K."/>
            <person name="Kim E."/>
            <person name="Koreny L."/>
            <person name="Kroth P.G."/>
            <person name="Liu Y."/>
            <person name="Malik S.B."/>
            <person name="Maier U.G."/>
            <person name="McRose D."/>
            <person name="Mock T."/>
            <person name="Neilson J.A."/>
            <person name="Onodera N.T."/>
            <person name="Poole A.M."/>
            <person name="Pritham E.J."/>
            <person name="Richards T.A."/>
            <person name="Rocap G."/>
            <person name="Roy S.W."/>
            <person name="Sarai C."/>
            <person name="Schaack S."/>
            <person name="Shirato S."/>
            <person name="Slamovits C.H."/>
            <person name="Spencer D.F."/>
            <person name="Suzuki S."/>
            <person name="Worden A.Z."/>
            <person name="Zauner S."/>
            <person name="Barry K."/>
            <person name="Bell C."/>
            <person name="Bharti A.K."/>
            <person name="Crow J.A."/>
            <person name="Grimwood J."/>
            <person name="Kramer R."/>
            <person name="Lindquist E."/>
            <person name="Lucas S."/>
            <person name="Salamov A."/>
            <person name="McFadden G.I."/>
            <person name="Lane C.E."/>
            <person name="Keeling P.J."/>
            <person name="Gray M.W."/>
            <person name="Grigoriev I.V."/>
            <person name="Archibald J.M."/>
        </authorList>
    </citation>
    <scope>NUCLEOTIDE SEQUENCE</scope>
    <source>
        <strain evidence="10 12">CCMP2712</strain>
    </source>
</reference>
<dbReference type="PANTHER" id="PTHR43344:SF2">
    <property type="entry name" value="PHOSPHOSERINE PHOSPHATASE"/>
    <property type="match status" value="1"/>
</dbReference>
<evidence type="ECO:0000313" key="11">
    <source>
        <dbReference type="EnsemblProtists" id="EKX53544"/>
    </source>
</evidence>
<keyword evidence="4" id="KW-0028">Amino-acid biosynthesis</keyword>
<keyword evidence="9" id="KW-0732">Signal</keyword>
<reference evidence="11" key="3">
    <citation type="submission" date="2016-03" db="UniProtKB">
        <authorList>
            <consortium name="EnsemblProtists"/>
        </authorList>
    </citation>
    <scope>IDENTIFICATION</scope>
</reference>
<dbReference type="GO" id="GO:0000287">
    <property type="term" value="F:magnesium ion binding"/>
    <property type="evidence" value="ECO:0007669"/>
    <property type="project" value="TreeGrafter"/>
</dbReference>
<dbReference type="Gene3D" id="3.40.50.1000">
    <property type="entry name" value="HAD superfamily/HAD-like"/>
    <property type="match status" value="2"/>
</dbReference>
<dbReference type="InterPro" id="IPR050582">
    <property type="entry name" value="HAD-like_SerB"/>
</dbReference>
<dbReference type="NCBIfam" id="TIGR01488">
    <property type="entry name" value="HAD-SF-IB"/>
    <property type="match status" value="1"/>
</dbReference>
<protein>
    <recommendedName>
        <fullName evidence="3">phosphoserine phosphatase</fullName>
        <ecNumber evidence="3">3.1.3.3</ecNumber>
    </recommendedName>
</protein>
<dbReference type="Pfam" id="PF00702">
    <property type="entry name" value="Hydrolase"/>
    <property type="match status" value="1"/>
</dbReference>
<dbReference type="PaxDb" id="55529-EKX53544"/>
<dbReference type="InterPro" id="IPR036412">
    <property type="entry name" value="HAD-like_sf"/>
</dbReference>
<dbReference type="Gene3D" id="1.10.150.210">
    <property type="entry name" value="Phosphoserine phosphatase, domain 2"/>
    <property type="match status" value="1"/>
</dbReference>
<comment type="cofactor">
    <cofactor evidence="1">
        <name>Mg(2+)</name>
        <dbReference type="ChEBI" id="CHEBI:18420"/>
    </cofactor>
</comment>
<dbReference type="Proteomes" id="UP000011087">
    <property type="component" value="Unassembled WGS sequence"/>
</dbReference>
<reference evidence="12" key="2">
    <citation type="submission" date="2012-11" db="EMBL/GenBank/DDBJ databases">
        <authorList>
            <person name="Kuo A."/>
            <person name="Curtis B.A."/>
            <person name="Tanifuji G."/>
            <person name="Burki F."/>
            <person name="Gruber A."/>
            <person name="Irimia M."/>
            <person name="Maruyama S."/>
            <person name="Arias M.C."/>
            <person name="Ball S.G."/>
            <person name="Gile G.H."/>
            <person name="Hirakawa Y."/>
            <person name="Hopkins J.F."/>
            <person name="Rensing S.A."/>
            <person name="Schmutz J."/>
            <person name="Symeonidi A."/>
            <person name="Elias M."/>
            <person name="Eveleigh R.J."/>
            <person name="Herman E.K."/>
            <person name="Klute M.J."/>
            <person name="Nakayama T."/>
            <person name="Obornik M."/>
            <person name="Reyes-Prieto A."/>
            <person name="Armbrust E.V."/>
            <person name="Aves S.J."/>
            <person name="Beiko R.G."/>
            <person name="Coutinho P."/>
            <person name="Dacks J.B."/>
            <person name="Durnford D.G."/>
            <person name="Fast N.M."/>
            <person name="Green B.R."/>
            <person name="Grisdale C."/>
            <person name="Hempe F."/>
            <person name="Henrissat B."/>
            <person name="Hoppner M.P."/>
            <person name="Ishida K.-I."/>
            <person name="Kim E."/>
            <person name="Koreny L."/>
            <person name="Kroth P.G."/>
            <person name="Liu Y."/>
            <person name="Malik S.-B."/>
            <person name="Maier U.G."/>
            <person name="McRose D."/>
            <person name="Mock T."/>
            <person name="Neilson J.A."/>
            <person name="Onodera N.T."/>
            <person name="Poole A.M."/>
            <person name="Pritham E.J."/>
            <person name="Richards T.A."/>
            <person name="Rocap G."/>
            <person name="Roy S.W."/>
            <person name="Sarai C."/>
            <person name="Schaack S."/>
            <person name="Shirato S."/>
            <person name="Slamovits C.H."/>
            <person name="Spencer D.F."/>
            <person name="Suzuki S."/>
            <person name="Worden A.Z."/>
            <person name="Zauner S."/>
            <person name="Barry K."/>
            <person name="Bell C."/>
            <person name="Bharti A.K."/>
            <person name="Crow J.A."/>
            <person name="Grimwood J."/>
            <person name="Kramer R."/>
            <person name="Lindquist E."/>
            <person name="Lucas S."/>
            <person name="Salamov A."/>
            <person name="McFadden G.I."/>
            <person name="Lane C.E."/>
            <person name="Keeling P.J."/>
            <person name="Gray M.W."/>
            <person name="Grigoriev I.V."/>
            <person name="Archibald J.M."/>
        </authorList>
    </citation>
    <scope>NUCLEOTIDE SEQUENCE</scope>
    <source>
        <strain evidence="12">CCMP2712</strain>
    </source>
</reference>
<keyword evidence="6" id="KW-0378">Hydrolase</keyword>
<accession>L1JYX3</accession>
<dbReference type="GO" id="GO:0006564">
    <property type="term" value="P:L-serine biosynthetic process"/>
    <property type="evidence" value="ECO:0007669"/>
    <property type="project" value="UniProtKB-KW"/>
</dbReference>
<dbReference type="SUPFAM" id="SSF56784">
    <property type="entry name" value="HAD-like"/>
    <property type="match status" value="1"/>
</dbReference>
<dbReference type="eggNOG" id="KOG1615">
    <property type="taxonomic scope" value="Eukaryota"/>
</dbReference>
<dbReference type="KEGG" id="gtt:GUITHDRAFT_100530"/>
<comment type="pathway">
    <text evidence="2">Amino-acid biosynthesis; L-serine biosynthesis; L-serine from 3-phospho-D-glycerate: step 3/3.</text>
</comment>
<evidence type="ECO:0000256" key="8">
    <source>
        <dbReference type="ARBA" id="ARBA00023299"/>
    </source>
</evidence>
<organism evidence="10">
    <name type="scientific">Guillardia theta (strain CCMP2712)</name>
    <name type="common">Cryptophyte</name>
    <dbReference type="NCBI Taxonomy" id="905079"/>
    <lineage>
        <taxon>Eukaryota</taxon>
        <taxon>Cryptophyceae</taxon>
        <taxon>Pyrenomonadales</taxon>
        <taxon>Geminigeraceae</taxon>
        <taxon>Guillardia</taxon>
    </lineage>
</organism>
<evidence type="ECO:0000256" key="4">
    <source>
        <dbReference type="ARBA" id="ARBA00022605"/>
    </source>
</evidence>
<dbReference type="GO" id="GO:0005737">
    <property type="term" value="C:cytoplasm"/>
    <property type="evidence" value="ECO:0007669"/>
    <property type="project" value="TreeGrafter"/>
</dbReference>
<evidence type="ECO:0000313" key="12">
    <source>
        <dbReference type="Proteomes" id="UP000011087"/>
    </source>
</evidence>
<evidence type="ECO:0000256" key="7">
    <source>
        <dbReference type="ARBA" id="ARBA00022842"/>
    </source>
</evidence>
<dbReference type="OMA" id="NELENQC"/>
<dbReference type="GeneID" id="17310487"/>
<keyword evidence="12" id="KW-1185">Reference proteome</keyword>
<evidence type="ECO:0000256" key="1">
    <source>
        <dbReference type="ARBA" id="ARBA00001946"/>
    </source>
</evidence>
<dbReference type="HOGENOM" id="CLU_036368_2_1_1"/>
<name>L1JYX3_GUITC</name>
<keyword evidence="5" id="KW-0479">Metal-binding</keyword>
<dbReference type="AlphaFoldDB" id="L1JYX3"/>
<proteinExistence type="predicted"/>
<evidence type="ECO:0000256" key="6">
    <source>
        <dbReference type="ARBA" id="ARBA00022801"/>
    </source>
</evidence>
<dbReference type="GO" id="GO:0036424">
    <property type="term" value="F:L-phosphoserine phosphatase activity"/>
    <property type="evidence" value="ECO:0007669"/>
    <property type="project" value="TreeGrafter"/>
</dbReference>
<evidence type="ECO:0000256" key="3">
    <source>
        <dbReference type="ARBA" id="ARBA00012640"/>
    </source>
</evidence>
<dbReference type="PANTHER" id="PTHR43344">
    <property type="entry name" value="PHOSPHOSERINE PHOSPHATASE"/>
    <property type="match status" value="1"/>
</dbReference>
<dbReference type="EnsemblProtists" id="EKX53544">
    <property type="protein sequence ID" value="EKX53544"/>
    <property type="gene ID" value="GUITHDRAFT_100530"/>
</dbReference>
<evidence type="ECO:0000256" key="2">
    <source>
        <dbReference type="ARBA" id="ARBA00005135"/>
    </source>
</evidence>
<dbReference type="EMBL" id="JH992969">
    <property type="protein sequence ID" value="EKX53544.1"/>
    <property type="molecule type" value="Genomic_DNA"/>
</dbReference>
<dbReference type="STRING" id="905079.L1JYX3"/>
<evidence type="ECO:0000256" key="5">
    <source>
        <dbReference type="ARBA" id="ARBA00022723"/>
    </source>
</evidence>
<dbReference type="EC" id="3.1.3.3" evidence="3"/>
<keyword evidence="8" id="KW-0718">Serine biosynthesis</keyword>
<sequence>MARLEMDKGRSNAKYIFVLLLLFLTPTGAAWRNGGPRGLPSLVAMTIMASNLTRVSYSSSVRSVQERLKQADVFCFDVDSTLITTESIVELAKCKRVHQEVSQLTRSAMNGELSFHEALSRRLKIMKPSRQDVSQSMHDVADLIAGDSIKLTPNVEPLFHSLRQRNKSICILSGGFWELIDPLARQLQLSREQVYCNSLLFDDAGAYAGFDPQGGADLFVGYGGVEVRKRIQEEADWYIYDFQELVEAIEGS</sequence>
<dbReference type="OrthoDB" id="27226at2759"/>
<evidence type="ECO:0000256" key="9">
    <source>
        <dbReference type="SAM" id="SignalP"/>
    </source>
</evidence>
<feature type="signal peptide" evidence="9">
    <location>
        <begin position="1"/>
        <end position="30"/>
    </location>
</feature>
<evidence type="ECO:0000313" key="10">
    <source>
        <dbReference type="EMBL" id="EKX53544.1"/>
    </source>
</evidence>
<dbReference type="InterPro" id="IPR023214">
    <property type="entry name" value="HAD_sf"/>
</dbReference>
<dbReference type="RefSeq" id="XP_005840524.1">
    <property type="nucleotide sequence ID" value="XM_005840467.1"/>
</dbReference>
<feature type="chain" id="PRO_5008771954" description="phosphoserine phosphatase" evidence="9">
    <location>
        <begin position="31"/>
        <end position="252"/>
    </location>
</feature>
<gene>
    <name evidence="10" type="ORF">GUITHDRAFT_100530</name>
</gene>
<keyword evidence="7" id="KW-0460">Magnesium</keyword>